<dbReference type="Gene3D" id="3.90.1590.10">
    <property type="entry name" value="glutathione-dependent formaldehyde- activating enzyme (gfa)"/>
    <property type="match status" value="1"/>
</dbReference>
<keyword evidence="5" id="KW-0489">Methyltransferase</keyword>
<dbReference type="InterPro" id="IPR011057">
    <property type="entry name" value="Mss4-like_sf"/>
</dbReference>
<dbReference type="InterPro" id="IPR029063">
    <property type="entry name" value="SAM-dependent_MTases_sf"/>
</dbReference>
<dbReference type="OrthoDB" id="6329284at2759"/>
<accession>A0A6A5YF84</accession>
<dbReference type="Gene3D" id="3.40.50.150">
    <property type="entry name" value="Vaccinia Virus protein VP39"/>
    <property type="match status" value="1"/>
</dbReference>
<keyword evidence="3" id="KW-0862">Zinc</keyword>
<dbReference type="GO" id="GO:0008168">
    <property type="term" value="F:methyltransferase activity"/>
    <property type="evidence" value="ECO:0007669"/>
    <property type="project" value="UniProtKB-KW"/>
</dbReference>
<evidence type="ECO:0000256" key="1">
    <source>
        <dbReference type="ARBA" id="ARBA00005495"/>
    </source>
</evidence>
<dbReference type="InterPro" id="IPR006913">
    <property type="entry name" value="CENP-V/GFA"/>
</dbReference>
<dbReference type="PANTHER" id="PTHR43861:SF1">
    <property type="entry name" value="TRANS-ACONITATE 2-METHYLTRANSFERASE"/>
    <property type="match status" value="1"/>
</dbReference>
<evidence type="ECO:0000256" key="2">
    <source>
        <dbReference type="ARBA" id="ARBA00022723"/>
    </source>
</evidence>
<reference evidence="5" key="1">
    <citation type="journal article" date="2020" name="Stud. Mycol.">
        <title>101 Dothideomycetes genomes: a test case for predicting lifestyles and emergence of pathogens.</title>
        <authorList>
            <person name="Haridas S."/>
            <person name="Albert R."/>
            <person name="Binder M."/>
            <person name="Bloem J."/>
            <person name="Labutti K."/>
            <person name="Salamov A."/>
            <person name="Andreopoulos B."/>
            <person name="Baker S."/>
            <person name="Barry K."/>
            <person name="Bills G."/>
            <person name="Bluhm B."/>
            <person name="Cannon C."/>
            <person name="Castanera R."/>
            <person name="Culley D."/>
            <person name="Daum C."/>
            <person name="Ezra D."/>
            <person name="Gonzalez J."/>
            <person name="Henrissat B."/>
            <person name="Kuo A."/>
            <person name="Liang C."/>
            <person name="Lipzen A."/>
            <person name="Lutzoni F."/>
            <person name="Magnuson J."/>
            <person name="Mondo S."/>
            <person name="Nolan M."/>
            <person name="Ohm R."/>
            <person name="Pangilinan J."/>
            <person name="Park H.-J."/>
            <person name="Ramirez L."/>
            <person name="Alfaro M."/>
            <person name="Sun H."/>
            <person name="Tritt A."/>
            <person name="Yoshinaga Y."/>
            <person name="Zwiers L.-H."/>
            <person name="Turgeon B."/>
            <person name="Goodwin S."/>
            <person name="Spatafora J."/>
            <person name="Crous P."/>
            <person name="Grigoriev I."/>
        </authorList>
    </citation>
    <scope>NUCLEOTIDE SEQUENCE</scope>
    <source>
        <strain evidence="5">CBS 627.86</strain>
    </source>
</reference>
<dbReference type="CDD" id="cd02440">
    <property type="entry name" value="AdoMet_MTases"/>
    <property type="match status" value="1"/>
</dbReference>
<evidence type="ECO:0000313" key="5">
    <source>
        <dbReference type="EMBL" id="KAF2105573.1"/>
    </source>
</evidence>
<keyword evidence="5" id="KW-0808">Transferase</keyword>
<comment type="similarity">
    <text evidence="1">Belongs to the Gfa family.</text>
</comment>
<dbReference type="Pfam" id="PF04828">
    <property type="entry name" value="GFA"/>
    <property type="match status" value="1"/>
</dbReference>
<dbReference type="Pfam" id="PF13847">
    <property type="entry name" value="Methyltransf_31"/>
    <property type="match status" value="1"/>
</dbReference>
<dbReference type="PANTHER" id="PTHR43861">
    <property type="entry name" value="TRANS-ACONITATE 2-METHYLTRANSFERASE-RELATED"/>
    <property type="match status" value="1"/>
</dbReference>
<evidence type="ECO:0000256" key="3">
    <source>
        <dbReference type="ARBA" id="ARBA00022833"/>
    </source>
</evidence>
<protein>
    <submittedName>
        <fullName evidence="5">S-adenosyl-L-methionine-dependent methyltransferase</fullName>
    </submittedName>
</protein>
<keyword evidence="2" id="KW-0479">Metal-binding</keyword>
<dbReference type="SUPFAM" id="SSF51316">
    <property type="entry name" value="Mss4-like"/>
    <property type="match status" value="1"/>
</dbReference>
<gene>
    <name evidence="5" type="ORF">BDV96DRAFT_509198</name>
</gene>
<dbReference type="GO" id="GO:0032259">
    <property type="term" value="P:methylation"/>
    <property type="evidence" value="ECO:0007669"/>
    <property type="project" value="UniProtKB-KW"/>
</dbReference>
<evidence type="ECO:0000313" key="6">
    <source>
        <dbReference type="Proteomes" id="UP000799770"/>
    </source>
</evidence>
<evidence type="ECO:0000259" key="4">
    <source>
        <dbReference type="PROSITE" id="PS51891"/>
    </source>
</evidence>
<sequence>MASDSQQANAAVQLYEARSGEYDGTWHVDFTERFAAQLNIKPGQRVLDLACGTGLLTFREADAVGSKGKVVGVDVTPGMLAQAKAKKQRDGPNYDHVEFFQGDILNLRAIDGLKENSFDVISVASALVLFPDPAAAIKHWTQYLKEGGIIAVDSTHPRNLVSGIVIERIGRKLGISVPYHRDWSQSEDSLKRVLEAAGLQVEKVTTIDNQAGYGRRYYDFDDADDQFVSHVIVGISRDKFRDPEIRKKAHTLFLEEWNNLAVNGKVEEVDAVFLGVARKTKLTSPTASAQSNGAKAQAPTNTEVIFTGGCRCGNIKYSSTSPPSQITHCHCRACQQVSGSSYLPFFEIPTTALTYHSSSTLQTLKLSDAAIRTFCSSCGTPISMVYLHGGWDKRTSLTVGSVDVGTFKGEFPGTKQHIFLREKAPWTVLPEDGAPRYETASEAQAGYIEKYSKTV</sequence>
<dbReference type="Proteomes" id="UP000799770">
    <property type="component" value="Unassembled WGS sequence"/>
</dbReference>
<dbReference type="GO" id="GO:0016846">
    <property type="term" value="F:carbon-sulfur lyase activity"/>
    <property type="evidence" value="ECO:0007669"/>
    <property type="project" value="InterPro"/>
</dbReference>
<dbReference type="GO" id="GO:0046872">
    <property type="term" value="F:metal ion binding"/>
    <property type="evidence" value="ECO:0007669"/>
    <property type="project" value="UniProtKB-KW"/>
</dbReference>
<dbReference type="SUPFAM" id="SSF53335">
    <property type="entry name" value="S-adenosyl-L-methionine-dependent methyltransferases"/>
    <property type="match status" value="1"/>
</dbReference>
<dbReference type="EMBL" id="ML977377">
    <property type="protein sequence ID" value="KAF2105573.1"/>
    <property type="molecule type" value="Genomic_DNA"/>
</dbReference>
<name>A0A6A5YF84_9PLEO</name>
<dbReference type="PROSITE" id="PS51891">
    <property type="entry name" value="CENP_V_GFA"/>
    <property type="match status" value="1"/>
</dbReference>
<proteinExistence type="inferred from homology"/>
<dbReference type="AlphaFoldDB" id="A0A6A5YF84"/>
<organism evidence="5 6">
    <name type="scientific">Lophiotrema nucula</name>
    <dbReference type="NCBI Taxonomy" id="690887"/>
    <lineage>
        <taxon>Eukaryota</taxon>
        <taxon>Fungi</taxon>
        <taxon>Dikarya</taxon>
        <taxon>Ascomycota</taxon>
        <taxon>Pezizomycotina</taxon>
        <taxon>Dothideomycetes</taxon>
        <taxon>Pleosporomycetidae</taxon>
        <taxon>Pleosporales</taxon>
        <taxon>Lophiotremataceae</taxon>
        <taxon>Lophiotrema</taxon>
    </lineage>
</organism>
<dbReference type="InterPro" id="IPR025714">
    <property type="entry name" value="Methyltranfer_dom"/>
</dbReference>
<feature type="domain" description="CENP-V/GFA" evidence="4">
    <location>
        <begin position="306"/>
        <end position="438"/>
    </location>
</feature>
<keyword evidence="6" id="KW-1185">Reference proteome</keyword>